<evidence type="ECO:0000256" key="7">
    <source>
        <dbReference type="SAM" id="Phobius"/>
    </source>
</evidence>
<feature type="transmembrane region" description="Helical" evidence="7">
    <location>
        <begin position="393"/>
        <end position="413"/>
    </location>
</feature>
<feature type="transmembrane region" description="Helical" evidence="7">
    <location>
        <begin position="105"/>
        <end position="123"/>
    </location>
</feature>
<keyword evidence="5 7" id="KW-0472">Membrane</keyword>
<protein>
    <recommendedName>
        <fullName evidence="8">Major facilitator superfamily (MFS) profile domain-containing protein</fullName>
    </recommendedName>
</protein>
<keyword evidence="10" id="KW-1185">Reference proteome</keyword>
<keyword evidence="2" id="KW-0813">Transport</keyword>
<feature type="transmembrane region" description="Helical" evidence="7">
    <location>
        <begin position="12"/>
        <end position="30"/>
    </location>
</feature>
<keyword evidence="3 7" id="KW-0812">Transmembrane</keyword>
<proteinExistence type="predicted"/>
<evidence type="ECO:0000256" key="1">
    <source>
        <dbReference type="ARBA" id="ARBA00004141"/>
    </source>
</evidence>
<gene>
    <name evidence="9" type="ORF">H0H81_006540</name>
</gene>
<dbReference type="OrthoDB" id="5086884at2759"/>
<dbReference type="Gene3D" id="1.20.1250.20">
    <property type="entry name" value="MFS general substrate transporter like domains"/>
    <property type="match status" value="2"/>
</dbReference>
<dbReference type="Proteomes" id="UP000717328">
    <property type="component" value="Unassembled WGS sequence"/>
</dbReference>
<dbReference type="GO" id="GO:0022857">
    <property type="term" value="F:transmembrane transporter activity"/>
    <property type="evidence" value="ECO:0007669"/>
    <property type="project" value="InterPro"/>
</dbReference>
<feature type="region of interest" description="Disordered" evidence="6">
    <location>
        <begin position="427"/>
        <end position="452"/>
    </location>
</feature>
<sequence length="452" mass="48680">MTLDILRGFQGIGAAATIPASLGILAHAFPPSRTRNVAFSTFAAGAPLGAALGMALGGVLTQETVMSWRSPFYLETGLTFLCLIGGLISFDPDQPSTEPDKRVDWIGAFLVTAGLVLIVFVLGQGEIAPEGWKTPYIIALLITGVLLVILFLLWQSHLEQLQDHSLFSNLDDEPKGYHSNREADKPAGTSARSWLTPPPLMKVSLWRRAKGRFAIMMAIAFLTWCSFLSWNFWAQLYYQDYMGYSPVQTVLRLLPMFVSGVICNILVAAVVDYAPVLYLIVIGTAGTSLASLLFAVINPNTVYWAFGFPGAVVAVIGADFVFASGTLFIAKVAEPHEQSLAGALFQTMTQVSRLSPPSHGGSTGVALLNVVTRQQAATGWGSETLPPLESYQAAQWGAFAFGVLATLLAIIFFRGVGVVGERKVTAYDDDSKQEKSTTVSSPDLEDSKQISN</sequence>
<dbReference type="PANTHER" id="PTHR42718">
    <property type="entry name" value="MAJOR FACILITATOR SUPERFAMILY MULTIDRUG TRANSPORTER MFSC"/>
    <property type="match status" value="1"/>
</dbReference>
<dbReference type="PROSITE" id="PS50850">
    <property type="entry name" value="MFS"/>
    <property type="match status" value="1"/>
</dbReference>
<name>A0A9P7FRK7_9AGAR</name>
<comment type="subcellular location">
    <subcellularLocation>
        <location evidence="1">Membrane</location>
        <topology evidence="1">Multi-pass membrane protein</topology>
    </subcellularLocation>
</comment>
<evidence type="ECO:0000313" key="10">
    <source>
        <dbReference type="Proteomes" id="UP000717328"/>
    </source>
</evidence>
<organism evidence="9 10">
    <name type="scientific">Sphagnurus paluster</name>
    <dbReference type="NCBI Taxonomy" id="117069"/>
    <lineage>
        <taxon>Eukaryota</taxon>
        <taxon>Fungi</taxon>
        <taxon>Dikarya</taxon>
        <taxon>Basidiomycota</taxon>
        <taxon>Agaricomycotina</taxon>
        <taxon>Agaricomycetes</taxon>
        <taxon>Agaricomycetidae</taxon>
        <taxon>Agaricales</taxon>
        <taxon>Tricholomatineae</taxon>
        <taxon>Lyophyllaceae</taxon>
        <taxon>Sphagnurus</taxon>
    </lineage>
</organism>
<evidence type="ECO:0000256" key="6">
    <source>
        <dbReference type="SAM" id="MobiDB-lite"/>
    </source>
</evidence>
<feature type="transmembrane region" description="Helical" evidence="7">
    <location>
        <begin position="277"/>
        <end position="297"/>
    </location>
</feature>
<feature type="transmembrane region" description="Helical" evidence="7">
    <location>
        <begin position="135"/>
        <end position="154"/>
    </location>
</feature>
<dbReference type="InterPro" id="IPR036259">
    <property type="entry name" value="MFS_trans_sf"/>
</dbReference>
<dbReference type="AlphaFoldDB" id="A0A9P7FRK7"/>
<feature type="transmembrane region" description="Helical" evidence="7">
    <location>
        <begin position="72"/>
        <end position="90"/>
    </location>
</feature>
<dbReference type="Pfam" id="PF07690">
    <property type="entry name" value="MFS_1"/>
    <property type="match status" value="1"/>
</dbReference>
<feature type="transmembrane region" description="Helical" evidence="7">
    <location>
        <begin position="213"/>
        <end position="238"/>
    </location>
</feature>
<evidence type="ECO:0000259" key="8">
    <source>
        <dbReference type="PROSITE" id="PS50850"/>
    </source>
</evidence>
<feature type="transmembrane region" description="Helical" evidence="7">
    <location>
        <begin position="250"/>
        <end position="271"/>
    </location>
</feature>
<dbReference type="InterPro" id="IPR020846">
    <property type="entry name" value="MFS_dom"/>
</dbReference>
<keyword evidence="4 7" id="KW-1133">Transmembrane helix</keyword>
<reference evidence="9" key="2">
    <citation type="submission" date="2021-10" db="EMBL/GenBank/DDBJ databases">
        <title>Phylogenomics reveals ancestral predisposition of the termite-cultivated fungus Termitomyces towards a domesticated lifestyle.</title>
        <authorList>
            <person name="Auxier B."/>
            <person name="Grum-Grzhimaylo A."/>
            <person name="Cardenas M.E."/>
            <person name="Lodge J.D."/>
            <person name="Laessoe T."/>
            <person name="Pedersen O."/>
            <person name="Smith M.E."/>
            <person name="Kuyper T.W."/>
            <person name="Franco-Molano E.A."/>
            <person name="Baroni T.J."/>
            <person name="Aanen D.K."/>
        </authorList>
    </citation>
    <scope>NUCLEOTIDE SEQUENCE</scope>
    <source>
        <strain evidence="9">D49</strain>
    </source>
</reference>
<comment type="caution">
    <text evidence="9">The sequence shown here is derived from an EMBL/GenBank/DDBJ whole genome shotgun (WGS) entry which is preliminary data.</text>
</comment>
<evidence type="ECO:0000256" key="2">
    <source>
        <dbReference type="ARBA" id="ARBA00022448"/>
    </source>
</evidence>
<dbReference type="SUPFAM" id="SSF103473">
    <property type="entry name" value="MFS general substrate transporter"/>
    <property type="match status" value="2"/>
</dbReference>
<feature type="transmembrane region" description="Helical" evidence="7">
    <location>
        <begin position="304"/>
        <end position="330"/>
    </location>
</feature>
<dbReference type="EMBL" id="JABCKI010005883">
    <property type="protein sequence ID" value="KAG5636878.1"/>
    <property type="molecule type" value="Genomic_DNA"/>
</dbReference>
<feature type="transmembrane region" description="Helical" evidence="7">
    <location>
        <begin position="36"/>
        <end position="60"/>
    </location>
</feature>
<evidence type="ECO:0000256" key="5">
    <source>
        <dbReference type="ARBA" id="ARBA00023136"/>
    </source>
</evidence>
<dbReference type="InterPro" id="IPR011701">
    <property type="entry name" value="MFS"/>
</dbReference>
<feature type="domain" description="Major facilitator superfamily (MFS) profile" evidence="8">
    <location>
        <begin position="1"/>
        <end position="423"/>
    </location>
</feature>
<dbReference type="PANTHER" id="PTHR42718:SF9">
    <property type="entry name" value="MAJOR FACILITATOR SUPERFAMILY MULTIDRUG TRANSPORTER MFSC"/>
    <property type="match status" value="1"/>
</dbReference>
<evidence type="ECO:0000313" key="9">
    <source>
        <dbReference type="EMBL" id="KAG5636878.1"/>
    </source>
</evidence>
<accession>A0A9P7FRK7</accession>
<evidence type="ECO:0000256" key="3">
    <source>
        <dbReference type="ARBA" id="ARBA00022692"/>
    </source>
</evidence>
<dbReference type="GO" id="GO:0016020">
    <property type="term" value="C:membrane"/>
    <property type="evidence" value="ECO:0007669"/>
    <property type="project" value="UniProtKB-SubCell"/>
</dbReference>
<evidence type="ECO:0000256" key="4">
    <source>
        <dbReference type="ARBA" id="ARBA00022989"/>
    </source>
</evidence>
<reference evidence="9" key="1">
    <citation type="submission" date="2021-02" db="EMBL/GenBank/DDBJ databases">
        <authorList>
            <person name="Nieuwenhuis M."/>
            <person name="Van De Peppel L.J.J."/>
        </authorList>
    </citation>
    <scope>NUCLEOTIDE SEQUENCE</scope>
    <source>
        <strain evidence="9">D49</strain>
    </source>
</reference>